<keyword evidence="1" id="KW-0812">Transmembrane</keyword>
<keyword evidence="1" id="KW-0472">Membrane</keyword>
<feature type="transmembrane region" description="Helical" evidence="1">
    <location>
        <begin position="77"/>
        <end position="103"/>
    </location>
</feature>
<proteinExistence type="predicted"/>
<feature type="transmembrane region" description="Helical" evidence="1">
    <location>
        <begin position="41"/>
        <end position="65"/>
    </location>
</feature>
<sequence>MDIIVILFDIIFVIVIIVLKSYLLLWLATRKNWESNLHKSFLTNIFWLLIMVGISITFIITLPLLFSELMINFQQDFFWFTFINLVFLALDFIIGYLLVSYFFNGSPIDSFVISLILLITEKTFLKVIEATMILIIGINFGIYDGIFFPISIV</sequence>
<dbReference type="AlphaFoldDB" id="A0A0F9PYI5"/>
<evidence type="ECO:0000313" key="2">
    <source>
        <dbReference type="EMBL" id="KKM98232.1"/>
    </source>
</evidence>
<reference evidence="2" key="1">
    <citation type="journal article" date="2015" name="Nature">
        <title>Complex archaea that bridge the gap between prokaryotes and eukaryotes.</title>
        <authorList>
            <person name="Spang A."/>
            <person name="Saw J.H."/>
            <person name="Jorgensen S.L."/>
            <person name="Zaremba-Niedzwiedzka K."/>
            <person name="Martijn J."/>
            <person name="Lind A.E."/>
            <person name="van Eijk R."/>
            <person name="Schleper C."/>
            <person name="Guy L."/>
            <person name="Ettema T.J."/>
        </authorList>
    </citation>
    <scope>NUCLEOTIDE SEQUENCE</scope>
</reference>
<comment type="caution">
    <text evidence="2">The sequence shown here is derived from an EMBL/GenBank/DDBJ whole genome shotgun (WGS) entry which is preliminary data.</text>
</comment>
<accession>A0A0F9PYI5</accession>
<feature type="transmembrane region" description="Helical" evidence="1">
    <location>
        <begin position="124"/>
        <end position="143"/>
    </location>
</feature>
<organism evidence="2">
    <name type="scientific">marine sediment metagenome</name>
    <dbReference type="NCBI Taxonomy" id="412755"/>
    <lineage>
        <taxon>unclassified sequences</taxon>
        <taxon>metagenomes</taxon>
        <taxon>ecological metagenomes</taxon>
    </lineage>
</organism>
<gene>
    <name evidence="2" type="ORF">LCGC14_1160060</name>
</gene>
<name>A0A0F9PYI5_9ZZZZ</name>
<feature type="transmembrane region" description="Helical" evidence="1">
    <location>
        <begin position="6"/>
        <end position="29"/>
    </location>
</feature>
<protein>
    <submittedName>
        <fullName evidence="2">Uncharacterized protein</fullName>
    </submittedName>
</protein>
<keyword evidence="1" id="KW-1133">Transmembrane helix</keyword>
<evidence type="ECO:0000256" key="1">
    <source>
        <dbReference type="SAM" id="Phobius"/>
    </source>
</evidence>
<dbReference type="EMBL" id="LAZR01005647">
    <property type="protein sequence ID" value="KKM98232.1"/>
    <property type="molecule type" value="Genomic_DNA"/>
</dbReference>